<protein>
    <recommendedName>
        <fullName evidence="4">Methyl-accepting transducer domain-containing protein</fullName>
    </recommendedName>
</protein>
<dbReference type="GO" id="GO:0007165">
    <property type="term" value="P:signal transduction"/>
    <property type="evidence" value="ECO:0007669"/>
    <property type="project" value="UniProtKB-KW"/>
</dbReference>
<gene>
    <name evidence="5" type="ORF">BTA35_0207805</name>
</gene>
<dbReference type="GO" id="GO:0006935">
    <property type="term" value="P:chemotaxis"/>
    <property type="evidence" value="ECO:0007669"/>
    <property type="project" value="UniProtKB-ARBA"/>
</dbReference>
<name>A0A1T1HDU2_OCELI</name>
<dbReference type="PROSITE" id="PS50111">
    <property type="entry name" value="CHEMOTAXIS_TRANSDUC_2"/>
    <property type="match status" value="1"/>
</dbReference>
<dbReference type="Gene3D" id="1.10.287.950">
    <property type="entry name" value="Methyl-accepting chemotaxis protein"/>
    <property type="match status" value="1"/>
</dbReference>
<dbReference type="Pfam" id="PF00015">
    <property type="entry name" value="MCPsignal"/>
    <property type="match status" value="1"/>
</dbReference>
<dbReference type="PANTHER" id="PTHR32089">
    <property type="entry name" value="METHYL-ACCEPTING CHEMOTAXIS PROTEIN MCPB"/>
    <property type="match status" value="1"/>
</dbReference>
<organism evidence="5 6">
    <name type="scientific">Oceanospirillum linum</name>
    <dbReference type="NCBI Taxonomy" id="966"/>
    <lineage>
        <taxon>Bacteria</taxon>
        <taxon>Pseudomonadati</taxon>
        <taxon>Pseudomonadota</taxon>
        <taxon>Gammaproteobacteria</taxon>
        <taxon>Oceanospirillales</taxon>
        <taxon>Oceanospirillaceae</taxon>
        <taxon>Oceanospirillum</taxon>
    </lineage>
</organism>
<accession>A0A1T1HDU2</accession>
<dbReference type="InterPro" id="IPR019494">
    <property type="entry name" value="FIST_C"/>
</dbReference>
<dbReference type="PANTHER" id="PTHR32089:SF41">
    <property type="entry name" value="METHYL-ACCEPTING CHEMOTAXIS PROTEIN"/>
    <property type="match status" value="1"/>
</dbReference>
<keyword evidence="2 3" id="KW-0807">Transducer</keyword>
<reference evidence="5" key="1">
    <citation type="submission" date="2017-02" db="EMBL/GenBank/DDBJ databases">
        <title>Draft Genome Sequence of the Salt Water Bacterium Oceanospirillum linum ATCC 11336.</title>
        <authorList>
            <person name="Trachtenberg A.M."/>
            <person name="Carney J.G."/>
            <person name="Linnane J.D."/>
            <person name="Rheaume B.A."/>
            <person name="Pitts N.L."/>
            <person name="Mykles D.L."/>
            <person name="Maclea K.S."/>
        </authorList>
    </citation>
    <scope>NUCLEOTIDE SEQUENCE [LARGE SCALE GENOMIC DNA]</scope>
    <source>
        <strain evidence="5">ATCC 11336</strain>
    </source>
</reference>
<dbReference type="SMART" id="SM00283">
    <property type="entry name" value="MA"/>
    <property type="match status" value="1"/>
</dbReference>
<dbReference type="RefSeq" id="WP_160055113.1">
    <property type="nucleotide sequence ID" value="NZ_FXTS01000002.1"/>
</dbReference>
<dbReference type="Pfam" id="PF08495">
    <property type="entry name" value="FIST"/>
    <property type="match status" value="1"/>
</dbReference>
<dbReference type="SUPFAM" id="SSF58104">
    <property type="entry name" value="Methyl-accepting chemotaxis protein (MCP) signaling domain"/>
    <property type="match status" value="1"/>
</dbReference>
<evidence type="ECO:0000256" key="3">
    <source>
        <dbReference type="PROSITE-ProRule" id="PRU00284"/>
    </source>
</evidence>
<dbReference type="EMBL" id="MTSD02000002">
    <property type="protein sequence ID" value="OOV87887.1"/>
    <property type="molecule type" value="Genomic_DNA"/>
</dbReference>
<keyword evidence="6" id="KW-1185">Reference proteome</keyword>
<dbReference type="GO" id="GO:0016020">
    <property type="term" value="C:membrane"/>
    <property type="evidence" value="ECO:0007669"/>
    <property type="project" value="UniProtKB-SubCell"/>
</dbReference>
<dbReference type="AlphaFoldDB" id="A0A1T1HDU2"/>
<dbReference type="Proteomes" id="UP000190064">
    <property type="component" value="Unassembled WGS sequence"/>
</dbReference>
<dbReference type="Pfam" id="PF10442">
    <property type="entry name" value="FIST_C"/>
    <property type="match status" value="1"/>
</dbReference>
<proteinExistence type="predicted"/>
<evidence type="ECO:0000256" key="1">
    <source>
        <dbReference type="ARBA" id="ARBA00004370"/>
    </source>
</evidence>
<dbReference type="InterPro" id="IPR004089">
    <property type="entry name" value="MCPsignal_dom"/>
</dbReference>
<dbReference type="SMART" id="SM00897">
    <property type="entry name" value="FIST"/>
    <property type="match status" value="1"/>
</dbReference>
<evidence type="ECO:0000256" key="2">
    <source>
        <dbReference type="ARBA" id="ARBA00023224"/>
    </source>
</evidence>
<sequence length="666" mass="74554">MFWKKKTTLDKEQSESPVKVAQLHHNQISPQQLQPLAFHDGQAALVMAFISPWLPFEQTARALKQSLPFAQHFIAVMTAGELSSCGGSLYHKADEQWDNIVLQSFSHQLFSALELRTVKLHCDDIKRGEPQINEQQRTEKIEQEIQRISLPFDVQARDTLALTFFDGVTASENFFMQALYSSNKLPCYFVGGSAGGKLDFKQAAVFDGQQVVDGQALILFCKLSPETRYGIFKSHNFQKTGTHFTVIEADVHTRTVQSVMRDGEHKALSLVQVLCDHFRCQPEALDHHLVGYSFGVDIGDELFIRSVADINQATETVTFFCDLHFGDKLHLVKAGSFTDQTDQAYRKFSAEKPQPVAMLANDCILRRLNNGPDLDRLNTFKQIPTAGFSTFGELLGVHMNQTLTAVFFYQLPEGASFRDEYADNFPQYYSHFRMYFMESRLNSLRQINQLQALLIDRMAEYKPLVKSIIGGFDSLQEYTASSRDVLSNIQQRFDHFNNLILEQESDRIQLRSDVDVLQNNAEEVTTVLSVISNIADQTSLLALNAAIEAARAGDAGRGFAVVADEVRNLSQNTQKSVDETGKTIGNVSGSIISIKGTIDRTSQFVEEIASGSAELSEDIHNMVTSSTQTGEEVSANIANMNSLAQQLEEIDEEVDAIHHLKALSEY</sequence>
<comment type="subcellular location">
    <subcellularLocation>
        <location evidence="1">Membrane</location>
    </subcellularLocation>
</comment>
<dbReference type="STRING" id="966.BTA35_0207805"/>
<comment type="caution">
    <text evidence="5">The sequence shown here is derived from an EMBL/GenBank/DDBJ whole genome shotgun (WGS) entry which is preliminary data.</text>
</comment>
<evidence type="ECO:0000259" key="4">
    <source>
        <dbReference type="PROSITE" id="PS50111"/>
    </source>
</evidence>
<dbReference type="InterPro" id="IPR013702">
    <property type="entry name" value="FIST_domain_N"/>
</dbReference>
<evidence type="ECO:0000313" key="5">
    <source>
        <dbReference type="EMBL" id="OOV87887.1"/>
    </source>
</evidence>
<feature type="domain" description="Methyl-accepting transducer" evidence="4">
    <location>
        <begin position="514"/>
        <end position="662"/>
    </location>
</feature>
<evidence type="ECO:0000313" key="6">
    <source>
        <dbReference type="Proteomes" id="UP000190064"/>
    </source>
</evidence>
<dbReference type="SMART" id="SM01204">
    <property type="entry name" value="FIST_C"/>
    <property type="match status" value="1"/>
</dbReference>